<evidence type="ECO:0000256" key="2">
    <source>
        <dbReference type="ARBA" id="ARBA00022723"/>
    </source>
</evidence>
<dbReference type="PROSITE" id="PS50048">
    <property type="entry name" value="ZN2_CY6_FUNGAL_2"/>
    <property type="match status" value="1"/>
</dbReference>
<evidence type="ECO:0000256" key="1">
    <source>
        <dbReference type="ARBA" id="ARBA00004123"/>
    </source>
</evidence>
<dbReference type="InParanoid" id="A0A194X8J5"/>
<dbReference type="SMART" id="SM00066">
    <property type="entry name" value="GAL4"/>
    <property type="match status" value="1"/>
</dbReference>
<accession>A0A194X8J5</accession>
<dbReference type="EMBL" id="KQ947416">
    <property type="protein sequence ID" value="KUJ16498.1"/>
    <property type="molecule type" value="Genomic_DNA"/>
</dbReference>
<dbReference type="GO" id="GO:0003677">
    <property type="term" value="F:DNA binding"/>
    <property type="evidence" value="ECO:0007669"/>
    <property type="project" value="InterPro"/>
</dbReference>
<gene>
    <name evidence="7" type="ORF">LY89DRAFT_84873</name>
</gene>
<dbReference type="AlphaFoldDB" id="A0A194X8J5"/>
<feature type="domain" description="Zn(2)-C6 fungal-type" evidence="6">
    <location>
        <begin position="26"/>
        <end position="57"/>
    </location>
</feature>
<dbReference type="Pfam" id="PF00172">
    <property type="entry name" value="Zn_clus"/>
    <property type="match status" value="1"/>
</dbReference>
<evidence type="ECO:0000256" key="3">
    <source>
        <dbReference type="ARBA" id="ARBA00023015"/>
    </source>
</evidence>
<dbReference type="CDD" id="cd00067">
    <property type="entry name" value="GAL4"/>
    <property type="match status" value="1"/>
</dbReference>
<keyword evidence="2" id="KW-0479">Metal-binding</keyword>
<dbReference type="GO" id="GO:0006351">
    <property type="term" value="P:DNA-templated transcription"/>
    <property type="evidence" value="ECO:0007669"/>
    <property type="project" value="InterPro"/>
</dbReference>
<proteinExistence type="predicted"/>
<dbReference type="SUPFAM" id="SSF57701">
    <property type="entry name" value="Zn2/Cys6 DNA-binding domain"/>
    <property type="match status" value="1"/>
</dbReference>
<keyword evidence="5" id="KW-0539">Nucleus</keyword>
<dbReference type="InterPro" id="IPR007219">
    <property type="entry name" value="XnlR_reg_dom"/>
</dbReference>
<dbReference type="CDD" id="cd12148">
    <property type="entry name" value="fungal_TF_MHR"/>
    <property type="match status" value="1"/>
</dbReference>
<evidence type="ECO:0000256" key="4">
    <source>
        <dbReference type="ARBA" id="ARBA00023163"/>
    </source>
</evidence>
<keyword evidence="3" id="KW-0805">Transcription regulation</keyword>
<dbReference type="GeneID" id="28833183"/>
<dbReference type="GO" id="GO:0005634">
    <property type="term" value="C:nucleus"/>
    <property type="evidence" value="ECO:0007669"/>
    <property type="project" value="UniProtKB-SubCell"/>
</dbReference>
<dbReference type="Proteomes" id="UP000070700">
    <property type="component" value="Unassembled WGS sequence"/>
</dbReference>
<dbReference type="RefSeq" id="XP_018070853.1">
    <property type="nucleotide sequence ID" value="XM_018223457.1"/>
</dbReference>
<organism evidence="7 8">
    <name type="scientific">Mollisia scopiformis</name>
    <name type="common">Conifer needle endophyte fungus</name>
    <name type="synonym">Phialocephala scopiformis</name>
    <dbReference type="NCBI Taxonomy" id="149040"/>
    <lineage>
        <taxon>Eukaryota</taxon>
        <taxon>Fungi</taxon>
        <taxon>Dikarya</taxon>
        <taxon>Ascomycota</taxon>
        <taxon>Pezizomycotina</taxon>
        <taxon>Leotiomycetes</taxon>
        <taxon>Helotiales</taxon>
        <taxon>Mollisiaceae</taxon>
        <taxon>Mollisia</taxon>
    </lineage>
</organism>
<dbReference type="InterPro" id="IPR036864">
    <property type="entry name" value="Zn2-C6_fun-type_DNA-bd_sf"/>
</dbReference>
<reference evidence="7 8" key="1">
    <citation type="submission" date="2015-10" db="EMBL/GenBank/DDBJ databases">
        <title>Full genome of DAOMC 229536 Phialocephala scopiformis, a fungal endophyte of spruce producing the potent anti-insectan compound rugulosin.</title>
        <authorList>
            <consortium name="DOE Joint Genome Institute"/>
            <person name="Walker A.K."/>
            <person name="Frasz S.L."/>
            <person name="Seifert K.A."/>
            <person name="Miller J.D."/>
            <person name="Mondo S.J."/>
            <person name="Labutti K."/>
            <person name="Lipzen A."/>
            <person name="Dockter R."/>
            <person name="Kennedy M."/>
            <person name="Grigoriev I.V."/>
            <person name="Spatafora J.W."/>
        </authorList>
    </citation>
    <scope>NUCLEOTIDE SEQUENCE [LARGE SCALE GENOMIC DNA]</scope>
    <source>
        <strain evidence="7 8">CBS 120377</strain>
    </source>
</reference>
<dbReference type="PANTHER" id="PTHR47338">
    <property type="entry name" value="ZN(II)2CYS6 TRANSCRIPTION FACTOR (EUROFUNG)-RELATED"/>
    <property type="match status" value="1"/>
</dbReference>
<keyword evidence="8" id="KW-1185">Reference proteome</keyword>
<dbReference type="OrthoDB" id="39175at2759"/>
<dbReference type="InterPro" id="IPR001138">
    <property type="entry name" value="Zn2Cys6_DnaBD"/>
</dbReference>
<dbReference type="PANTHER" id="PTHR47338:SF5">
    <property type="entry name" value="ZN(II)2CYS6 TRANSCRIPTION FACTOR (EUROFUNG)"/>
    <property type="match status" value="1"/>
</dbReference>
<keyword evidence="4" id="KW-0804">Transcription</keyword>
<dbReference type="InterPro" id="IPR050815">
    <property type="entry name" value="TF_fung"/>
</dbReference>
<dbReference type="PROSITE" id="PS00463">
    <property type="entry name" value="ZN2_CY6_FUNGAL_1"/>
    <property type="match status" value="1"/>
</dbReference>
<evidence type="ECO:0000256" key="5">
    <source>
        <dbReference type="ARBA" id="ARBA00023242"/>
    </source>
</evidence>
<dbReference type="GO" id="GO:0000981">
    <property type="term" value="F:DNA-binding transcription factor activity, RNA polymerase II-specific"/>
    <property type="evidence" value="ECO:0007669"/>
    <property type="project" value="InterPro"/>
</dbReference>
<comment type="subcellular location">
    <subcellularLocation>
        <location evidence="1">Nucleus</location>
    </subcellularLocation>
</comment>
<evidence type="ECO:0000313" key="7">
    <source>
        <dbReference type="EMBL" id="KUJ16498.1"/>
    </source>
</evidence>
<dbReference type="Gene3D" id="4.10.240.10">
    <property type="entry name" value="Zn(2)-C6 fungal-type DNA-binding domain"/>
    <property type="match status" value="1"/>
</dbReference>
<dbReference type="KEGG" id="psco:LY89DRAFT_84873"/>
<dbReference type="Pfam" id="PF04082">
    <property type="entry name" value="Fungal_trans"/>
    <property type="match status" value="1"/>
</dbReference>
<protein>
    <recommendedName>
        <fullName evidence="6">Zn(2)-C6 fungal-type domain-containing protein</fullName>
    </recommendedName>
</protein>
<sequence length="283" mass="31954">MIWAALLEITSGTMSSRRGQHISRKACDGCRDRKIKCTWTDATSCAGCVTAGLYCTFQTTRKRRGRPQRDLEKFRQLKTSGLPNDTSGGDARVYLLPNAASSVTIEDLCPMTTFHSIIEEFLENLYSIAPLIHVPSFNSQVSECLYLKDARFLCLCLSICAMTISSLPRKASIYLPGHYQSSREMVSRAYQLVIASRLATSPDWADNPSSNDMNCSLLLGMASHYTQCPKRAWSLINESIHCCRSLSLYHENGYKEMTTIEIEINKRAFWMLYIVQIAFHSTR</sequence>
<evidence type="ECO:0000259" key="6">
    <source>
        <dbReference type="PROSITE" id="PS50048"/>
    </source>
</evidence>
<dbReference type="GO" id="GO:0008270">
    <property type="term" value="F:zinc ion binding"/>
    <property type="evidence" value="ECO:0007669"/>
    <property type="project" value="InterPro"/>
</dbReference>
<name>A0A194X8J5_MOLSC</name>
<evidence type="ECO:0000313" key="8">
    <source>
        <dbReference type="Proteomes" id="UP000070700"/>
    </source>
</evidence>